<dbReference type="Pfam" id="PF25601">
    <property type="entry name" value="AAA_lid_14"/>
    <property type="match status" value="1"/>
</dbReference>
<evidence type="ECO:0000256" key="3">
    <source>
        <dbReference type="ARBA" id="ARBA00023015"/>
    </source>
</evidence>
<dbReference type="Gene3D" id="3.40.50.300">
    <property type="entry name" value="P-loop containing nucleotide triphosphate hydrolases"/>
    <property type="match status" value="1"/>
</dbReference>
<dbReference type="PRINTS" id="PR01590">
    <property type="entry name" value="HTHFIS"/>
</dbReference>
<dbReference type="Proteomes" id="UP000658980">
    <property type="component" value="Unassembled WGS sequence"/>
</dbReference>
<dbReference type="Gene3D" id="1.10.10.60">
    <property type="entry name" value="Homeodomain-like"/>
    <property type="match status" value="1"/>
</dbReference>
<dbReference type="Gene3D" id="3.30.450.20">
    <property type="entry name" value="PAS domain"/>
    <property type="match status" value="1"/>
</dbReference>
<dbReference type="InterPro" id="IPR058031">
    <property type="entry name" value="AAA_lid_NorR"/>
</dbReference>
<keyword evidence="1" id="KW-0547">Nucleotide-binding</keyword>
<name>A0ABR8WGW1_9BACL</name>
<comment type="caution">
    <text evidence="7">The sequence shown here is derived from an EMBL/GenBank/DDBJ whole genome shotgun (WGS) entry which is preliminary data.</text>
</comment>
<dbReference type="Pfam" id="PF14532">
    <property type="entry name" value="Sigma54_activ_2"/>
    <property type="match status" value="1"/>
</dbReference>
<evidence type="ECO:0000313" key="7">
    <source>
        <dbReference type="EMBL" id="MBD8016292.1"/>
    </source>
</evidence>
<dbReference type="PROSITE" id="PS00675">
    <property type="entry name" value="SIGMA54_INTERACT_1"/>
    <property type="match status" value="1"/>
</dbReference>
<dbReference type="InterPro" id="IPR025662">
    <property type="entry name" value="Sigma_54_int_dom_ATP-bd_1"/>
</dbReference>
<dbReference type="InterPro" id="IPR027417">
    <property type="entry name" value="P-loop_NTPase"/>
</dbReference>
<dbReference type="InterPro" id="IPR013656">
    <property type="entry name" value="PAS_4"/>
</dbReference>
<dbReference type="Pfam" id="PF02954">
    <property type="entry name" value="HTH_8"/>
    <property type="match status" value="1"/>
</dbReference>
<proteinExistence type="predicted"/>
<gene>
    <name evidence="7" type="ORF">H9630_15805</name>
</gene>
<sequence length="437" mass="49992">MKSDHIDLSPFYKFAGEHVAIGIHAIDTKGKTILYNKKMREIEGFDFEELADRSLLEMFRFDQHESTLLKVLQSGTPVFNVKQTYWNRKGQEITTINDTYPVFEERKLIGAIELSRDVTTLEKVIYQPLKKYGEPITFSAITAVSKSMKKVIATAEKAAMAKLPVLLVGESGTGKELIAEAIHWAHTSERQMYTLYCHGTDGTLLDQLGEEIEQMGDGTIYCERIDLLPLPMQEQLLKMAEERSRGNTYFIASVGDDPVELIASHKLLKDLYYFFSSMTIKLDPLRHRKEDILPFVEDYFSRHRMMVGSVVHGLDKEVSALFHAYDWPGNLKELELLLDEITSLLTTQEVVTADMLPHHFKLKTDLKGAHQPEDFIVQSNTELLPLEDYLFEAEMYYLQKAMDLHGNNVTKAAAALGMSRQNLQYRLRKIKKNEAQT</sequence>
<dbReference type="NCBIfam" id="TIGR00229">
    <property type="entry name" value="sensory_box"/>
    <property type="match status" value="1"/>
</dbReference>
<dbReference type="InterPro" id="IPR000014">
    <property type="entry name" value="PAS"/>
</dbReference>
<dbReference type="SUPFAM" id="SSF52540">
    <property type="entry name" value="P-loop containing nucleoside triphosphate hydrolases"/>
    <property type="match status" value="1"/>
</dbReference>
<protein>
    <submittedName>
        <fullName evidence="7">Sigma 54-interacting transcriptional regulator</fullName>
    </submittedName>
</protein>
<accession>A0ABR8WGW1</accession>
<evidence type="ECO:0000313" key="8">
    <source>
        <dbReference type="Proteomes" id="UP000658980"/>
    </source>
</evidence>
<evidence type="ECO:0000259" key="6">
    <source>
        <dbReference type="PROSITE" id="PS50112"/>
    </source>
</evidence>
<feature type="domain" description="PAS" evidence="6">
    <location>
        <begin position="17"/>
        <end position="56"/>
    </location>
</feature>
<evidence type="ECO:0000256" key="2">
    <source>
        <dbReference type="ARBA" id="ARBA00022840"/>
    </source>
</evidence>
<dbReference type="Pfam" id="PF08448">
    <property type="entry name" value="PAS_4"/>
    <property type="match status" value="1"/>
</dbReference>
<keyword evidence="8" id="KW-1185">Reference proteome</keyword>
<dbReference type="EMBL" id="JACSPU010000006">
    <property type="protein sequence ID" value="MBD8016292.1"/>
    <property type="molecule type" value="Genomic_DNA"/>
</dbReference>
<dbReference type="PANTHER" id="PTHR32071">
    <property type="entry name" value="TRANSCRIPTIONAL REGULATORY PROTEIN"/>
    <property type="match status" value="1"/>
</dbReference>
<keyword evidence="2" id="KW-0067">ATP-binding</keyword>
<evidence type="ECO:0000256" key="1">
    <source>
        <dbReference type="ARBA" id="ARBA00022741"/>
    </source>
</evidence>
<dbReference type="SUPFAM" id="SSF46689">
    <property type="entry name" value="Homeodomain-like"/>
    <property type="match status" value="1"/>
</dbReference>
<evidence type="ECO:0000256" key="4">
    <source>
        <dbReference type="ARBA" id="ARBA00023163"/>
    </source>
</evidence>
<dbReference type="PROSITE" id="PS50112">
    <property type="entry name" value="PAS"/>
    <property type="match status" value="1"/>
</dbReference>
<keyword evidence="3" id="KW-0805">Transcription regulation</keyword>
<dbReference type="RefSeq" id="WP_191716482.1">
    <property type="nucleotide sequence ID" value="NZ_JACSPU010000006.1"/>
</dbReference>
<dbReference type="CDD" id="cd00009">
    <property type="entry name" value="AAA"/>
    <property type="match status" value="1"/>
</dbReference>
<dbReference type="Gene3D" id="1.10.8.60">
    <property type="match status" value="1"/>
</dbReference>
<dbReference type="PANTHER" id="PTHR32071:SF74">
    <property type="entry name" value="TRANSCRIPTIONAL ACTIVATOR ROCR"/>
    <property type="match status" value="1"/>
</dbReference>
<reference evidence="7 8" key="1">
    <citation type="submission" date="2020-08" db="EMBL/GenBank/DDBJ databases">
        <title>A Genomic Blueprint of the Chicken Gut Microbiome.</title>
        <authorList>
            <person name="Gilroy R."/>
            <person name="Ravi A."/>
            <person name="Getino M."/>
            <person name="Pursley I."/>
            <person name="Horton D.L."/>
            <person name="Alikhan N.-F."/>
            <person name="Baker D."/>
            <person name="Gharbi K."/>
            <person name="Hall N."/>
            <person name="Watson M."/>
            <person name="Adriaenssens E.M."/>
            <person name="Foster-Nyarko E."/>
            <person name="Jarju S."/>
            <person name="Secka A."/>
            <person name="Antonio M."/>
            <person name="Oren A."/>
            <person name="Chaudhuri R."/>
            <person name="La Ragione R.M."/>
            <person name="Hildebrand F."/>
            <person name="Pallen M.J."/>
        </authorList>
    </citation>
    <scope>NUCLEOTIDE SEQUENCE [LARGE SCALE GENOMIC DNA]</scope>
    <source>
        <strain evidence="7 8">Sa1BUA13</strain>
    </source>
</reference>
<evidence type="ECO:0000259" key="5">
    <source>
        <dbReference type="PROSITE" id="PS50045"/>
    </source>
</evidence>
<dbReference type="SUPFAM" id="SSF55785">
    <property type="entry name" value="PYP-like sensor domain (PAS domain)"/>
    <property type="match status" value="1"/>
</dbReference>
<organism evidence="7 8">
    <name type="scientific">Planococcus wigleyi</name>
    <dbReference type="NCBI Taxonomy" id="2762216"/>
    <lineage>
        <taxon>Bacteria</taxon>
        <taxon>Bacillati</taxon>
        <taxon>Bacillota</taxon>
        <taxon>Bacilli</taxon>
        <taxon>Bacillales</taxon>
        <taxon>Caryophanaceae</taxon>
        <taxon>Planococcus</taxon>
    </lineage>
</organism>
<feature type="domain" description="Sigma-54 factor interaction" evidence="5">
    <location>
        <begin position="141"/>
        <end position="343"/>
    </location>
</feature>
<keyword evidence="4" id="KW-0804">Transcription</keyword>
<dbReference type="InterPro" id="IPR002078">
    <property type="entry name" value="Sigma_54_int"/>
</dbReference>
<dbReference type="InterPro" id="IPR035965">
    <property type="entry name" value="PAS-like_dom_sf"/>
</dbReference>
<dbReference type="InterPro" id="IPR009057">
    <property type="entry name" value="Homeodomain-like_sf"/>
</dbReference>
<dbReference type="InterPro" id="IPR002197">
    <property type="entry name" value="HTH_Fis"/>
</dbReference>
<dbReference type="PROSITE" id="PS50045">
    <property type="entry name" value="SIGMA54_INTERACT_4"/>
    <property type="match status" value="1"/>
</dbReference>